<protein>
    <recommendedName>
        <fullName evidence="1">Gp28/Gp37-like domain-containing protein</fullName>
    </recommendedName>
</protein>
<dbReference type="InterPro" id="IPR029432">
    <property type="entry name" value="Gp28/Gp37-like_dom"/>
</dbReference>
<proteinExistence type="predicted"/>
<name>A0A378Y619_9NOCA</name>
<dbReference type="Pfam" id="PF14594">
    <property type="entry name" value="Sipho_Gp37"/>
    <property type="match status" value="1"/>
</dbReference>
<evidence type="ECO:0000313" key="2">
    <source>
        <dbReference type="EMBL" id="SUA72652.1"/>
    </source>
</evidence>
<dbReference type="STRING" id="1406858.GCA_000710895_02101"/>
<keyword evidence="3" id="KW-1185">Reference proteome</keyword>
<dbReference type="Proteomes" id="UP000255467">
    <property type="component" value="Unassembled WGS sequence"/>
</dbReference>
<accession>A0A378Y619</accession>
<feature type="domain" description="Gp28/Gp37-like" evidence="1">
    <location>
        <begin position="37"/>
        <end position="533"/>
    </location>
</feature>
<evidence type="ECO:0000259" key="1">
    <source>
        <dbReference type="Pfam" id="PF14594"/>
    </source>
</evidence>
<organism evidence="2 3">
    <name type="scientific">Nocardia otitidiscaviarum</name>
    <dbReference type="NCBI Taxonomy" id="1823"/>
    <lineage>
        <taxon>Bacteria</taxon>
        <taxon>Bacillati</taxon>
        <taxon>Actinomycetota</taxon>
        <taxon>Actinomycetes</taxon>
        <taxon>Mycobacteriales</taxon>
        <taxon>Nocardiaceae</taxon>
        <taxon>Nocardia</taxon>
    </lineage>
</organism>
<dbReference type="RefSeq" id="WP_115061425.1">
    <property type="nucleotide sequence ID" value="NZ_UGRY01000002.1"/>
</dbReference>
<dbReference type="AlphaFoldDB" id="A0A378Y619"/>
<reference evidence="2 3" key="1">
    <citation type="submission" date="2018-06" db="EMBL/GenBank/DDBJ databases">
        <authorList>
            <consortium name="Pathogen Informatics"/>
            <person name="Doyle S."/>
        </authorList>
    </citation>
    <scope>NUCLEOTIDE SEQUENCE [LARGE SCALE GENOMIC DNA]</scope>
    <source>
        <strain evidence="2 3">NCTC1934</strain>
    </source>
</reference>
<dbReference type="OrthoDB" id="4410004at2"/>
<dbReference type="EMBL" id="UGRY01000002">
    <property type="protein sequence ID" value="SUA72652.1"/>
    <property type="molecule type" value="Genomic_DNA"/>
</dbReference>
<gene>
    <name evidence="2" type="ORF">NCTC1934_00080</name>
</gene>
<sequence>MAVMTPELLTECEAIWQATEERERQRQAQRLEPPDTTIYDGEFRLQGWLDAEYLGDFEWKDNDTGAGITEIPWDHYLAQWIWDEWGRLQRGQKRQVHIVVECRNGARWSGRLDSCSPEKREDGTKVLVVNWLSDYETLKWYTVWSNPFLPSILQFPRVFMLAGGARWCLLTALHLQVMREQQNWWNLPDDPLDPGSWIPAQMADWSVVVKPHSFGDDLADGILWCLFASRFKNWHNVATPILADAEMSVVWRRYMPNLGDAQPIPGLNLRPGALVIDIVDKSGYYNQGTANGGTLWDGLIRTVASFVGDFIDPVVEEVADIDEPTYKIPGLLSTTKTTPYVVWLEGDETGIQSSKLTRWPSKGVQVVIGGHSMYGVNEAISAAVQLAFDLLSAALFVPALGGTADALLAPLYTDTVLAWWNVKSVERSQNDGWAGYFEYFQDGADRAFTLESLLVLRAGFWATRTKFAAEVNVADGSPWVIGDQGRGHCWVGDRVGFGLLGDKTGRIHIDRIKSIRLRYSDTEPLAWIPVIGDNSDDKDPAVRAIERLEGVFSALHDLGVFG</sequence>
<evidence type="ECO:0000313" key="3">
    <source>
        <dbReference type="Proteomes" id="UP000255467"/>
    </source>
</evidence>